<dbReference type="Gene3D" id="3.40.50.2000">
    <property type="entry name" value="Glycogen Phosphorylase B"/>
    <property type="match status" value="1"/>
</dbReference>
<dbReference type="PANTHER" id="PTHR46401:SF2">
    <property type="entry name" value="GLYCOSYLTRANSFERASE WBBK-RELATED"/>
    <property type="match status" value="1"/>
</dbReference>
<dbReference type="RefSeq" id="WP_135802637.1">
    <property type="nucleotide sequence ID" value="NZ_SRPF01000002.1"/>
</dbReference>
<keyword evidence="3" id="KW-1185">Reference proteome</keyword>
<gene>
    <name evidence="2" type="ORF">E5Q11_06660</name>
</gene>
<evidence type="ECO:0000256" key="1">
    <source>
        <dbReference type="ARBA" id="ARBA00022679"/>
    </source>
</evidence>
<reference evidence="2 3" key="1">
    <citation type="submission" date="2019-04" db="EMBL/GenBank/DDBJ databases">
        <authorList>
            <person name="Park S."/>
            <person name="Yoon J.-H."/>
        </authorList>
    </citation>
    <scope>NUCLEOTIDE SEQUENCE [LARGE SCALE GENOMIC DNA]</scope>
    <source>
        <strain evidence="2 3">HJM-18</strain>
    </source>
</reference>
<dbReference type="PANTHER" id="PTHR46401">
    <property type="entry name" value="GLYCOSYLTRANSFERASE WBBK-RELATED"/>
    <property type="match status" value="1"/>
</dbReference>
<organism evidence="2 3">
    <name type="scientific">Marinobacter confluentis</name>
    <dbReference type="NCBI Taxonomy" id="1697557"/>
    <lineage>
        <taxon>Bacteria</taxon>
        <taxon>Pseudomonadati</taxon>
        <taxon>Pseudomonadota</taxon>
        <taxon>Gammaproteobacteria</taxon>
        <taxon>Pseudomonadales</taxon>
        <taxon>Marinobacteraceae</taxon>
        <taxon>Marinobacter</taxon>
    </lineage>
</organism>
<proteinExistence type="predicted"/>
<protein>
    <submittedName>
        <fullName evidence="2">Glycosyltransferase</fullName>
    </submittedName>
</protein>
<evidence type="ECO:0000313" key="3">
    <source>
        <dbReference type="Proteomes" id="UP000298325"/>
    </source>
</evidence>
<dbReference type="AlphaFoldDB" id="A0A4Z1C8S5"/>
<dbReference type="GO" id="GO:0016757">
    <property type="term" value="F:glycosyltransferase activity"/>
    <property type="evidence" value="ECO:0007669"/>
    <property type="project" value="TreeGrafter"/>
</dbReference>
<accession>A0A4Z1C8S5</accession>
<sequence length="372" mass="43388">MNRNYKDIKLIFHHPRPIKENGTSGSEVRPYKMLKAFKNLGASVVEVTGTINERKSKMKQVRKRLDEGEIFDFVYAENLTIPYAMSESHRLPLNPFIDHKFLDFCSSKGIPVALFNRDVYWRDSSYREMLPWWGRAITVPLYWFDWLYHTRYLSTLYLPSEAMARVLPYIEKFKKLRYLPPGTEIFDDSPETKNAKTFRVFYVGGIKPPTYNLRPLFKAIGQAKSNITLTVCCREKEWEEVKSHYLPYVTDSIKILHRSGSEIPSLYNQSDLFSIVRSDGSYLERSVPIKVYESIGFALPILCSPGGETARIVGEENLGWVESEEKIAHFLEKLSKNPAMLEEKRKHLKTIRRKHTWEARAIQVCEEMLVKN</sequence>
<dbReference type="GO" id="GO:0009103">
    <property type="term" value="P:lipopolysaccharide biosynthetic process"/>
    <property type="evidence" value="ECO:0007669"/>
    <property type="project" value="TreeGrafter"/>
</dbReference>
<evidence type="ECO:0000313" key="2">
    <source>
        <dbReference type="EMBL" id="TGN39973.1"/>
    </source>
</evidence>
<comment type="caution">
    <text evidence="2">The sequence shown here is derived from an EMBL/GenBank/DDBJ whole genome shotgun (WGS) entry which is preliminary data.</text>
</comment>
<keyword evidence="1 2" id="KW-0808">Transferase</keyword>
<dbReference type="SUPFAM" id="SSF53756">
    <property type="entry name" value="UDP-Glycosyltransferase/glycogen phosphorylase"/>
    <property type="match status" value="1"/>
</dbReference>
<dbReference type="EMBL" id="SRPF01000002">
    <property type="protein sequence ID" value="TGN39973.1"/>
    <property type="molecule type" value="Genomic_DNA"/>
</dbReference>
<dbReference type="Proteomes" id="UP000298325">
    <property type="component" value="Unassembled WGS sequence"/>
</dbReference>
<name>A0A4Z1C8S5_9GAMM</name>
<dbReference type="Pfam" id="PF13692">
    <property type="entry name" value="Glyco_trans_1_4"/>
    <property type="match status" value="1"/>
</dbReference>
<dbReference type="OrthoDB" id="9815351at2"/>